<reference evidence="2" key="2">
    <citation type="submission" date="2025-08" db="UniProtKB">
        <authorList>
            <consortium name="RefSeq"/>
        </authorList>
    </citation>
    <scope>IDENTIFICATION</scope>
    <source>
        <tissue evidence="2">Whole sample</tissue>
    </source>
</reference>
<name>A0A8B8B746_CRAVI</name>
<gene>
    <name evidence="2" type="primary">LOC111108039</name>
</gene>
<sequence>MVFSEDEVNNFNKVIEVWVTVCDMEGVGLRSTTIFSGGSKYFKTGGRSPGTVYRYRPLNSVYKYRLRKNPTKARKRSSFLYGNVNGRYMYPKKTARKHLKKGHIQNKELVIPPGHFLSVRNCQNTLVSANLEDE</sequence>
<keyword evidence="1" id="KW-1185">Reference proteome</keyword>
<dbReference type="Proteomes" id="UP000694844">
    <property type="component" value="Chromosome 1"/>
</dbReference>
<dbReference type="KEGG" id="cvn:111108039"/>
<dbReference type="AlphaFoldDB" id="A0A8B8B746"/>
<organism evidence="1 2">
    <name type="scientific">Crassostrea virginica</name>
    <name type="common">Eastern oyster</name>
    <dbReference type="NCBI Taxonomy" id="6565"/>
    <lineage>
        <taxon>Eukaryota</taxon>
        <taxon>Metazoa</taxon>
        <taxon>Spiralia</taxon>
        <taxon>Lophotrochozoa</taxon>
        <taxon>Mollusca</taxon>
        <taxon>Bivalvia</taxon>
        <taxon>Autobranchia</taxon>
        <taxon>Pteriomorphia</taxon>
        <taxon>Ostreida</taxon>
        <taxon>Ostreoidea</taxon>
        <taxon>Ostreidae</taxon>
        <taxon>Crassostrea</taxon>
    </lineage>
</organism>
<evidence type="ECO:0000313" key="2">
    <source>
        <dbReference type="RefSeq" id="XP_022299237.1"/>
    </source>
</evidence>
<dbReference type="GeneID" id="111108039"/>
<proteinExistence type="predicted"/>
<evidence type="ECO:0000313" key="1">
    <source>
        <dbReference type="Proteomes" id="UP000694844"/>
    </source>
</evidence>
<protein>
    <submittedName>
        <fullName evidence="2">Uncharacterized protein LOC111108039</fullName>
    </submittedName>
</protein>
<reference evidence="1" key="1">
    <citation type="submission" date="2024-06" db="UniProtKB">
        <authorList>
            <consortium name="RefSeq"/>
        </authorList>
    </citation>
    <scope>NUCLEOTIDE SEQUENCE [LARGE SCALE GENOMIC DNA]</scope>
</reference>
<accession>A0A8B8B746</accession>
<dbReference type="RefSeq" id="XP_022299237.1">
    <property type="nucleotide sequence ID" value="XM_022443529.1"/>
</dbReference>